<dbReference type="Pfam" id="PF04294">
    <property type="entry name" value="VanW"/>
    <property type="match status" value="1"/>
</dbReference>
<evidence type="ECO:0000256" key="1">
    <source>
        <dbReference type="SAM" id="SignalP"/>
    </source>
</evidence>
<gene>
    <name evidence="3" type="ORF">GCM10009547_25100</name>
</gene>
<protein>
    <submittedName>
        <fullName evidence="3">VanW family protein</fullName>
    </submittedName>
</protein>
<feature type="chain" id="PRO_5046294492" evidence="1">
    <location>
        <begin position="31"/>
        <end position="563"/>
    </location>
</feature>
<keyword evidence="4" id="KW-1185">Reference proteome</keyword>
<sequence length="563" mass="60683">MSQFLAQRITIVVVAAAALLGLGLYAAAYAAAGSDIKKGTTVLGIDIGGLSRAEAESKLAAELPAVISKKVTVRAGEKSFELDTVKSGITVDAAATVAKAGERSLNPGVLFPVLFGAKDRIDPVLAVDDKALNAAVTGIAKKVNQKVREGRVKFTAGEAVAVQPREGRTLLVAETAEALRKAYESGATEVTAEVQTTPPVVGQAEVDRVMNSFAGPAMAGPITVKLDGQNVTLSTAKLDDYLKITPSGATLNWTVDTDRMAEDLAKENPKLVTPPKDARFTFEKNLPKLIPGQDGEKIDTASFGERMRAALVAPIPRTVEADVVPAEPDLTTEEAQNLGITEKISSFRTNYPIAPYRVNNIGRAAELINESLVLPGETWSLNKTVGERTEKNGFVKGFIIDKGQFKEDLGGGVSQSATTVFNAIFFAGLKDVEHHTHSLYISRYPAGREATVAWGAKDLRFQNDTPTGILLRATTQPGWIRVTVWGTKYYDKIESVSSERYNYKQPKTITSAAADCTPQSPVAGFDIDVTRVFYKDGKVVKREKFFTRYIPTDRIVCTNPRKS</sequence>
<dbReference type="InterPro" id="IPR022029">
    <property type="entry name" value="YoaR-like_PG-bd"/>
</dbReference>
<evidence type="ECO:0000313" key="3">
    <source>
        <dbReference type="EMBL" id="GAA0621379.1"/>
    </source>
</evidence>
<accession>A0ABN1GW03</accession>
<dbReference type="InterPro" id="IPR052913">
    <property type="entry name" value="Glycopeptide_resist_protein"/>
</dbReference>
<proteinExistence type="predicted"/>
<feature type="domain" description="YoaR-like putative peptidoglycan binding" evidence="2">
    <location>
        <begin position="250"/>
        <end position="319"/>
    </location>
</feature>
<dbReference type="RefSeq" id="WP_344605177.1">
    <property type="nucleotide sequence ID" value="NZ_BAAAHE010000019.1"/>
</dbReference>
<evidence type="ECO:0000313" key="4">
    <source>
        <dbReference type="Proteomes" id="UP001500957"/>
    </source>
</evidence>
<dbReference type="Proteomes" id="UP001500957">
    <property type="component" value="Unassembled WGS sequence"/>
</dbReference>
<feature type="domain" description="YoaR-like putative peptidoglycan binding" evidence="2">
    <location>
        <begin position="90"/>
        <end position="186"/>
    </location>
</feature>
<dbReference type="InterPro" id="IPR007391">
    <property type="entry name" value="Vancomycin_resist_VanW"/>
</dbReference>
<dbReference type="PANTHER" id="PTHR35788">
    <property type="entry name" value="EXPORTED PROTEIN-RELATED"/>
    <property type="match status" value="1"/>
</dbReference>
<comment type="caution">
    <text evidence="3">The sequence shown here is derived from an EMBL/GenBank/DDBJ whole genome shotgun (WGS) entry which is preliminary data.</text>
</comment>
<dbReference type="Pfam" id="PF12229">
    <property type="entry name" value="PG_binding_4"/>
    <property type="match status" value="2"/>
</dbReference>
<evidence type="ECO:0000259" key="2">
    <source>
        <dbReference type="Pfam" id="PF12229"/>
    </source>
</evidence>
<keyword evidence="1" id="KW-0732">Signal</keyword>
<dbReference type="PANTHER" id="PTHR35788:SF1">
    <property type="entry name" value="EXPORTED PROTEIN"/>
    <property type="match status" value="1"/>
</dbReference>
<organism evidence="3 4">
    <name type="scientific">Sporichthya brevicatena</name>
    <dbReference type="NCBI Taxonomy" id="171442"/>
    <lineage>
        <taxon>Bacteria</taxon>
        <taxon>Bacillati</taxon>
        <taxon>Actinomycetota</taxon>
        <taxon>Actinomycetes</taxon>
        <taxon>Sporichthyales</taxon>
        <taxon>Sporichthyaceae</taxon>
        <taxon>Sporichthya</taxon>
    </lineage>
</organism>
<feature type="signal peptide" evidence="1">
    <location>
        <begin position="1"/>
        <end position="30"/>
    </location>
</feature>
<name>A0ABN1GW03_9ACTN</name>
<dbReference type="EMBL" id="BAAAHE010000019">
    <property type="protein sequence ID" value="GAA0621379.1"/>
    <property type="molecule type" value="Genomic_DNA"/>
</dbReference>
<reference evidence="3 4" key="1">
    <citation type="journal article" date="2019" name="Int. J. Syst. Evol. Microbiol.">
        <title>The Global Catalogue of Microorganisms (GCM) 10K type strain sequencing project: providing services to taxonomists for standard genome sequencing and annotation.</title>
        <authorList>
            <consortium name="The Broad Institute Genomics Platform"/>
            <consortium name="The Broad Institute Genome Sequencing Center for Infectious Disease"/>
            <person name="Wu L."/>
            <person name="Ma J."/>
        </authorList>
    </citation>
    <scope>NUCLEOTIDE SEQUENCE [LARGE SCALE GENOMIC DNA]</scope>
    <source>
        <strain evidence="3 4">JCM 10671</strain>
    </source>
</reference>